<evidence type="ECO:0000313" key="2">
    <source>
        <dbReference type="EMBL" id="SZX70523.1"/>
    </source>
</evidence>
<name>A0A383W090_TETOB</name>
<reference evidence="2 3" key="1">
    <citation type="submission" date="2016-10" db="EMBL/GenBank/DDBJ databases">
        <authorList>
            <person name="Cai Z."/>
        </authorList>
    </citation>
    <scope>NUCLEOTIDE SEQUENCE [LARGE SCALE GENOMIC DNA]</scope>
</reference>
<keyword evidence="1" id="KW-0812">Transmembrane</keyword>
<protein>
    <submittedName>
        <fullName evidence="2">Uncharacterized protein</fullName>
    </submittedName>
</protein>
<dbReference type="EMBL" id="FNXT01000992">
    <property type="protein sequence ID" value="SZX70523.1"/>
    <property type="molecule type" value="Genomic_DNA"/>
</dbReference>
<accession>A0A383W090</accession>
<gene>
    <name evidence="2" type="ORF">BQ4739_LOCUS10731</name>
</gene>
<feature type="transmembrane region" description="Helical" evidence="1">
    <location>
        <begin position="192"/>
        <end position="215"/>
    </location>
</feature>
<dbReference type="AlphaFoldDB" id="A0A383W090"/>
<evidence type="ECO:0000313" key="3">
    <source>
        <dbReference type="Proteomes" id="UP000256970"/>
    </source>
</evidence>
<proteinExistence type="predicted"/>
<organism evidence="2 3">
    <name type="scientific">Tetradesmus obliquus</name>
    <name type="common">Green alga</name>
    <name type="synonym">Acutodesmus obliquus</name>
    <dbReference type="NCBI Taxonomy" id="3088"/>
    <lineage>
        <taxon>Eukaryota</taxon>
        <taxon>Viridiplantae</taxon>
        <taxon>Chlorophyta</taxon>
        <taxon>core chlorophytes</taxon>
        <taxon>Chlorophyceae</taxon>
        <taxon>CS clade</taxon>
        <taxon>Sphaeropleales</taxon>
        <taxon>Scenedesmaceae</taxon>
        <taxon>Tetradesmus</taxon>
    </lineage>
</organism>
<feature type="transmembrane region" description="Helical" evidence="1">
    <location>
        <begin position="160"/>
        <end position="180"/>
    </location>
</feature>
<keyword evidence="1" id="KW-1133">Transmembrane helix</keyword>
<keyword evidence="1" id="KW-0472">Membrane</keyword>
<feature type="transmembrane region" description="Helical" evidence="1">
    <location>
        <begin position="7"/>
        <end position="28"/>
    </location>
</feature>
<keyword evidence="3" id="KW-1185">Reference proteome</keyword>
<evidence type="ECO:0000256" key="1">
    <source>
        <dbReference type="SAM" id="Phobius"/>
    </source>
</evidence>
<dbReference type="Proteomes" id="UP000256970">
    <property type="component" value="Unassembled WGS sequence"/>
</dbReference>
<feature type="transmembrane region" description="Helical" evidence="1">
    <location>
        <begin position="132"/>
        <end position="154"/>
    </location>
</feature>
<feature type="transmembrane region" description="Helical" evidence="1">
    <location>
        <begin position="48"/>
        <end position="66"/>
    </location>
</feature>
<sequence length="255" mass="27498">MLLQTNQLLLILGLLHIAFQPFVVNWTLFAPPYPAALSKLAPPFTYPIVHTVVTRLGLAMAGLLVVKTLPAFVALLGAQQLLHDALAPHLPANMVSVLLTNTCGYPEFGCGAQLCSMTGKYHLAWIAPQMGAGYYVPSFFAHFFAMFGPSLLFGSTYHRLLILLLLASGPLMTEWLVWGGGQDVRRLEWPSIWCLFAVAQVAGILGLEVLSNGLVNGSWTLPSMHTSRADDTACADGAADTHRAERAGSAAKKQL</sequence>